<dbReference type="InterPro" id="IPR019927">
    <property type="entry name" value="Ribosomal_uL3_bac/org-type"/>
</dbReference>
<name>E1IA48_9CHLR</name>
<dbReference type="InterPro" id="IPR000597">
    <property type="entry name" value="Ribosomal_uL3"/>
</dbReference>
<keyword evidence="5 7" id="KW-0687">Ribonucleoprotein</keyword>
<protein>
    <recommendedName>
        <fullName evidence="6 7">Large ribosomal subunit protein uL3</fullName>
    </recommendedName>
</protein>
<reference evidence="11 12" key="1">
    <citation type="journal article" date="2011" name="J. Bacteriol.">
        <title>Draft genome sequence of the anoxygenic filamentous phototrophic bacterium Oscillochloris trichoides subsp. DG-6.</title>
        <authorList>
            <person name="Kuznetsov B.B."/>
            <person name="Ivanovsky R.N."/>
            <person name="Keppen O.I."/>
            <person name="Sukhacheva M.V."/>
            <person name="Bumazhkin B.K."/>
            <person name="Patutina E.O."/>
            <person name="Beletsky A.V."/>
            <person name="Mardanov A.V."/>
            <person name="Baslerov R.V."/>
            <person name="Panteleeva A.N."/>
            <person name="Kolganova T.V."/>
            <person name="Ravin N.V."/>
            <person name="Skryabin K.G."/>
        </authorList>
    </citation>
    <scope>NUCLEOTIDE SEQUENCE [LARGE SCALE GENOMIC DNA]</scope>
    <source>
        <strain evidence="11 12">DG-6</strain>
    </source>
</reference>
<comment type="similarity">
    <text evidence="1 7 8">Belongs to the universal ribosomal protein uL3 family.</text>
</comment>
<evidence type="ECO:0000256" key="7">
    <source>
        <dbReference type="HAMAP-Rule" id="MF_01325"/>
    </source>
</evidence>
<evidence type="ECO:0000256" key="3">
    <source>
        <dbReference type="ARBA" id="ARBA00022884"/>
    </source>
</evidence>
<evidence type="ECO:0000256" key="10">
    <source>
        <dbReference type="SAM" id="MobiDB-lite"/>
    </source>
</evidence>
<dbReference type="AlphaFoldDB" id="E1IA48"/>
<dbReference type="PANTHER" id="PTHR11229">
    <property type="entry name" value="50S RIBOSOMAL PROTEIN L3"/>
    <property type="match status" value="1"/>
</dbReference>
<dbReference type="FunFam" id="3.30.160.810:FF:000001">
    <property type="entry name" value="50S ribosomal protein L3"/>
    <property type="match status" value="1"/>
</dbReference>
<dbReference type="eggNOG" id="COG0087">
    <property type="taxonomic scope" value="Bacteria"/>
</dbReference>
<dbReference type="OrthoDB" id="9806135at2"/>
<dbReference type="HAMAP" id="MF_01325_B">
    <property type="entry name" value="Ribosomal_uL3_B"/>
    <property type="match status" value="1"/>
</dbReference>
<keyword evidence="4 7" id="KW-0689">Ribosomal protein</keyword>
<sequence length="209" mass="22549">MISGMLGRKLGMMQVFSDKGEVIPVTVIAAGPCIVTQVRTVERDGYAAVQIGYEQVEPRKLTKPQQGHLKAANAMLRYLREFPADNPQEHTPGEVINVELFKPGQKIDVSGTSKGRGFAGVVKRHGFRGGPKTHGQSDRHRAPGSIGAGTTPGRVWKGQKMAGRMGGKRVTIQNLEVVEVLPEKNLILVKGSVPGARTGLLEIRRAVKA</sequence>
<accession>E1IA48</accession>
<dbReference type="GO" id="GO:0006412">
    <property type="term" value="P:translation"/>
    <property type="evidence" value="ECO:0007669"/>
    <property type="project" value="UniProtKB-UniRule"/>
</dbReference>
<evidence type="ECO:0000256" key="1">
    <source>
        <dbReference type="ARBA" id="ARBA00006540"/>
    </source>
</evidence>
<dbReference type="PANTHER" id="PTHR11229:SF16">
    <property type="entry name" value="LARGE RIBOSOMAL SUBUNIT PROTEIN UL3C"/>
    <property type="match status" value="1"/>
</dbReference>
<evidence type="ECO:0000256" key="2">
    <source>
        <dbReference type="ARBA" id="ARBA00022730"/>
    </source>
</evidence>
<evidence type="ECO:0000256" key="8">
    <source>
        <dbReference type="RuleBase" id="RU003905"/>
    </source>
</evidence>
<dbReference type="SUPFAM" id="SSF50447">
    <property type="entry name" value="Translation proteins"/>
    <property type="match status" value="1"/>
</dbReference>
<evidence type="ECO:0000313" key="12">
    <source>
        <dbReference type="Proteomes" id="UP000054010"/>
    </source>
</evidence>
<dbReference type="GO" id="GO:0019843">
    <property type="term" value="F:rRNA binding"/>
    <property type="evidence" value="ECO:0007669"/>
    <property type="project" value="UniProtKB-UniRule"/>
</dbReference>
<dbReference type="Pfam" id="PF00297">
    <property type="entry name" value="Ribosomal_L3"/>
    <property type="match status" value="1"/>
</dbReference>
<feature type="region of interest" description="Disordered" evidence="10">
    <location>
        <begin position="126"/>
        <end position="151"/>
    </location>
</feature>
<dbReference type="GO" id="GO:0022625">
    <property type="term" value="C:cytosolic large ribosomal subunit"/>
    <property type="evidence" value="ECO:0007669"/>
    <property type="project" value="TreeGrafter"/>
</dbReference>
<comment type="function">
    <text evidence="7 9">One of the primary rRNA binding proteins, it binds directly near the 3'-end of the 23S rRNA, where it nucleates assembly of the 50S subunit.</text>
</comment>
<dbReference type="GO" id="GO:0003735">
    <property type="term" value="F:structural constituent of ribosome"/>
    <property type="evidence" value="ECO:0007669"/>
    <property type="project" value="UniProtKB-UniRule"/>
</dbReference>
<proteinExistence type="inferred from homology"/>
<dbReference type="PROSITE" id="PS00474">
    <property type="entry name" value="RIBOSOMAL_L3"/>
    <property type="match status" value="1"/>
</dbReference>
<dbReference type="InterPro" id="IPR009000">
    <property type="entry name" value="Transl_B-barrel_sf"/>
</dbReference>
<evidence type="ECO:0000313" key="11">
    <source>
        <dbReference type="EMBL" id="EFO82050.1"/>
    </source>
</evidence>
<organism evidence="11 12">
    <name type="scientific">Oscillochloris trichoides DG-6</name>
    <dbReference type="NCBI Taxonomy" id="765420"/>
    <lineage>
        <taxon>Bacteria</taxon>
        <taxon>Bacillati</taxon>
        <taxon>Chloroflexota</taxon>
        <taxon>Chloroflexia</taxon>
        <taxon>Chloroflexales</taxon>
        <taxon>Chloroflexineae</taxon>
        <taxon>Oscillochloridaceae</taxon>
        <taxon>Oscillochloris</taxon>
    </lineage>
</organism>
<dbReference type="EMBL" id="ADVR01000003">
    <property type="protein sequence ID" value="EFO82050.1"/>
    <property type="molecule type" value="Genomic_DNA"/>
</dbReference>
<dbReference type="Gene3D" id="2.40.30.10">
    <property type="entry name" value="Translation factors"/>
    <property type="match status" value="1"/>
</dbReference>
<dbReference type="NCBIfam" id="TIGR03625">
    <property type="entry name" value="L3_bact"/>
    <property type="match status" value="1"/>
</dbReference>
<evidence type="ECO:0000256" key="4">
    <source>
        <dbReference type="ARBA" id="ARBA00022980"/>
    </source>
</evidence>
<dbReference type="FunFam" id="2.40.30.10:FF:000004">
    <property type="entry name" value="50S ribosomal protein L3"/>
    <property type="match status" value="1"/>
</dbReference>
<keyword evidence="2 7" id="KW-0699">rRNA-binding</keyword>
<dbReference type="Gene3D" id="3.30.160.810">
    <property type="match status" value="1"/>
</dbReference>
<gene>
    <name evidence="7" type="primary">rplC</name>
    <name evidence="11" type="ORF">OSCT_0199</name>
</gene>
<dbReference type="Proteomes" id="UP000054010">
    <property type="component" value="Unassembled WGS sequence"/>
</dbReference>
<dbReference type="STRING" id="765420.OSCT_0199"/>
<dbReference type="InterPro" id="IPR019926">
    <property type="entry name" value="Ribosomal_uL3_CS"/>
</dbReference>
<keyword evidence="3 7" id="KW-0694">RNA-binding</keyword>
<evidence type="ECO:0000256" key="6">
    <source>
        <dbReference type="ARBA" id="ARBA00035243"/>
    </source>
</evidence>
<keyword evidence="12" id="KW-1185">Reference proteome</keyword>
<evidence type="ECO:0000256" key="9">
    <source>
        <dbReference type="RuleBase" id="RU003906"/>
    </source>
</evidence>
<comment type="subunit">
    <text evidence="7 9">Part of the 50S ribosomal subunit. Forms a cluster with proteins L14 and L19.</text>
</comment>
<dbReference type="HOGENOM" id="CLU_044142_4_1_0"/>
<comment type="caution">
    <text evidence="11">The sequence shown here is derived from an EMBL/GenBank/DDBJ whole genome shotgun (WGS) entry which is preliminary data.</text>
</comment>
<evidence type="ECO:0000256" key="5">
    <source>
        <dbReference type="ARBA" id="ARBA00023274"/>
    </source>
</evidence>